<organism evidence="7 8">
    <name type="scientific">Daphnia pulex</name>
    <name type="common">Water flea</name>
    <dbReference type="NCBI Taxonomy" id="6669"/>
    <lineage>
        <taxon>Eukaryota</taxon>
        <taxon>Metazoa</taxon>
        <taxon>Ecdysozoa</taxon>
        <taxon>Arthropoda</taxon>
        <taxon>Crustacea</taxon>
        <taxon>Branchiopoda</taxon>
        <taxon>Diplostraca</taxon>
        <taxon>Cladocera</taxon>
        <taxon>Anomopoda</taxon>
        <taxon>Daphniidae</taxon>
        <taxon>Daphnia</taxon>
    </lineage>
</organism>
<evidence type="ECO:0000256" key="5">
    <source>
        <dbReference type="SAM" id="SignalP"/>
    </source>
</evidence>
<dbReference type="PROSITE" id="PS51257">
    <property type="entry name" value="PROKAR_LIPOPROTEIN"/>
    <property type="match status" value="1"/>
</dbReference>
<keyword evidence="3" id="KW-0325">Glycoprotein</keyword>
<dbReference type="InterPro" id="IPR043504">
    <property type="entry name" value="Peptidase_S1_PA_chymotrypsin"/>
</dbReference>
<feature type="chain" id="PRO_5003240488" description="Peptidase S1 domain-containing protein" evidence="5">
    <location>
        <begin position="21"/>
        <end position="347"/>
    </location>
</feature>
<feature type="domain" description="Peptidase S1" evidence="6">
    <location>
        <begin position="89"/>
        <end position="345"/>
    </location>
</feature>
<dbReference type="eggNOG" id="KOG3627">
    <property type="taxonomic scope" value="Eukaryota"/>
</dbReference>
<dbReference type="InParanoid" id="E9G000"/>
<dbReference type="SUPFAM" id="SSF50494">
    <property type="entry name" value="Trypsin-like serine proteases"/>
    <property type="match status" value="1"/>
</dbReference>
<evidence type="ECO:0000313" key="7">
    <source>
        <dbReference type="EMBL" id="EFX87138.1"/>
    </source>
</evidence>
<keyword evidence="2" id="KW-1015">Disulfide bond</keyword>
<dbReference type="InterPro" id="IPR001254">
    <property type="entry name" value="Trypsin_dom"/>
</dbReference>
<evidence type="ECO:0000256" key="1">
    <source>
        <dbReference type="ARBA" id="ARBA00022729"/>
    </source>
</evidence>
<evidence type="ECO:0000259" key="6">
    <source>
        <dbReference type="PROSITE" id="PS50240"/>
    </source>
</evidence>
<dbReference type="SMART" id="SM00020">
    <property type="entry name" value="Tryp_SPc"/>
    <property type="match status" value="1"/>
</dbReference>
<dbReference type="PhylomeDB" id="E9G000"/>
<dbReference type="GO" id="GO:0004252">
    <property type="term" value="F:serine-type endopeptidase activity"/>
    <property type="evidence" value="ECO:0007669"/>
    <property type="project" value="InterPro"/>
</dbReference>
<dbReference type="Proteomes" id="UP000000305">
    <property type="component" value="Unassembled WGS sequence"/>
</dbReference>
<dbReference type="InterPro" id="IPR018114">
    <property type="entry name" value="TRYPSIN_HIS"/>
</dbReference>
<gene>
    <name evidence="7" type="ORF">DAPPUDRAFT_97418</name>
</gene>
<dbReference type="GO" id="GO:0006508">
    <property type="term" value="P:proteolysis"/>
    <property type="evidence" value="ECO:0007669"/>
    <property type="project" value="InterPro"/>
</dbReference>
<accession>E9G000</accession>
<dbReference type="InterPro" id="IPR009003">
    <property type="entry name" value="Peptidase_S1_PA"/>
</dbReference>
<dbReference type="STRING" id="6669.E9G000"/>
<feature type="signal peptide" evidence="5">
    <location>
        <begin position="1"/>
        <end position="20"/>
    </location>
</feature>
<protein>
    <recommendedName>
        <fullName evidence="6">Peptidase S1 domain-containing protein</fullName>
    </recommendedName>
</protein>
<evidence type="ECO:0000256" key="3">
    <source>
        <dbReference type="ARBA" id="ARBA00023180"/>
    </source>
</evidence>
<dbReference type="AlphaFoldDB" id="E9G000"/>
<keyword evidence="8" id="KW-1185">Reference proteome</keyword>
<dbReference type="OrthoDB" id="6485747at2759"/>
<dbReference type="PROSITE" id="PS00134">
    <property type="entry name" value="TRYPSIN_HIS"/>
    <property type="match status" value="1"/>
</dbReference>
<dbReference type="PRINTS" id="PR00722">
    <property type="entry name" value="CHYMOTRYPSIN"/>
</dbReference>
<dbReference type="PANTHER" id="PTHR24258">
    <property type="entry name" value="SERINE PROTEASE-RELATED"/>
    <property type="match status" value="1"/>
</dbReference>
<evidence type="ECO:0000256" key="4">
    <source>
        <dbReference type="ARBA" id="ARBA00024195"/>
    </source>
</evidence>
<evidence type="ECO:0000313" key="8">
    <source>
        <dbReference type="Proteomes" id="UP000000305"/>
    </source>
</evidence>
<dbReference type="PANTHER" id="PTHR24258:SF116">
    <property type="entry name" value="FI16631P1-RELATED"/>
    <property type="match status" value="1"/>
</dbReference>
<sequence>MKRTITCILILLAVASCTRARKINYPASLPDISSPSLSSRQWITQDEIGQASFGYSYPGQARSKRQLANCETNFGNGFPIFSQDTDYQVYEMSLIEAGLNQYPFMAALLQFDETSQRYKLVCGGSLISATKILTAAHCVIQNDTIPAFDKLVVKLGVHFLNETADDAEVTMRINQIEIHENYDQITKFNDIAIVTLESPVKFTDKISTVCLPKECHTVGADGVRYSYSRIPGWGNNKKGQRHSNVLRHISAEIPPSNEACLDERTYDDQPMMMKIQLADQMVCGYALGQKRHREILCQRPVSRDDECPWLQVGIFSSAYGCNGNAEPDIYTRLTSFWTWIDNKLNPL</sequence>
<dbReference type="EMBL" id="GL732528">
    <property type="protein sequence ID" value="EFX87138.1"/>
    <property type="molecule type" value="Genomic_DNA"/>
</dbReference>
<keyword evidence="1 5" id="KW-0732">Signal</keyword>
<name>E9G000_DAPPU</name>
<dbReference type="Pfam" id="PF00089">
    <property type="entry name" value="Trypsin"/>
    <property type="match status" value="1"/>
</dbReference>
<reference evidence="7 8" key="1">
    <citation type="journal article" date="2011" name="Science">
        <title>The ecoresponsive genome of Daphnia pulex.</title>
        <authorList>
            <person name="Colbourne J.K."/>
            <person name="Pfrender M.E."/>
            <person name="Gilbert D."/>
            <person name="Thomas W.K."/>
            <person name="Tucker A."/>
            <person name="Oakley T.H."/>
            <person name="Tokishita S."/>
            <person name="Aerts A."/>
            <person name="Arnold G.J."/>
            <person name="Basu M.K."/>
            <person name="Bauer D.J."/>
            <person name="Caceres C.E."/>
            <person name="Carmel L."/>
            <person name="Casola C."/>
            <person name="Choi J.H."/>
            <person name="Detter J.C."/>
            <person name="Dong Q."/>
            <person name="Dusheyko S."/>
            <person name="Eads B.D."/>
            <person name="Frohlich T."/>
            <person name="Geiler-Samerotte K.A."/>
            <person name="Gerlach D."/>
            <person name="Hatcher P."/>
            <person name="Jogdeo S."/>
            <person name="Krijgsveld J."/>
            <person name="Kriventseva E.V."/>
            <person name="Kultz D."/>
            <person name="Laforsch C."/>
            <person name="Lindquist E."/>
            <person name="Lopez J."/>
            <person name="Manak J.R."/>
            <person name="Muller J."/>
            <person name="Pangilinan J."/>
            <person name="Patwardhan R.P."/>
            <person name="Pitluck S."/>
            <person name="Pritham E.J."/>
            <person name="Rechtsteiner A."/>
            <person name="Rho M."/>
            <person name="Rogozin I.B."/>
            <person name="Sakarya O."/>
            <person name="Salamov A."/>
            <person name="Schaack S."/>
            <person name="Shapiro H."/>
            <person name="Shiga Y."/>
            <person name="Skalitzky C."/>
            <person name="Smith Z."/>
            <person name="Souvorov A."/>
            <person name="Sung W."/>
            <person name="Tang Z."/>
            <person name="Tsuchiya D."/>
            <person name="Tu H."/>
            <person name="Vos H."/>
            <person name="Wang M."/>
            <person name="Wolf Y.I."/>
            <person name="Yamagata H."/>
            <person name="Yamada T."/>
            <person name="Ye Y."/>
            <person name="Shaw J.R."/>
            <person name="Andrews J."/>
            <person name="Crease T.J."/>
            <person name="Tang H."/>
            <person name="Lucas S.M."/>
            <person name="Robertson H.M."/>
            <person name="Bork P."/>
            <person name="Koonin E.V."/>
            <person name="Zdobnov E.M."/>
            <person name="Grigoriev I.V."/>
            <person name="Lynch M."/>
            <person name="Boore J.L."/>
        </authorList>
    </citation>
    <scope>NUCLEOTIDE SEQUENCE [LARGE SCALE GENOMIC DNA]</scope>
</reference>
<evidence type="ECO:0000256" key="2">
    <source>
        <dbReference type="ARBA" id="ARBA00023157"/>
    </source>
</evidence>
<dbReference type="CDD" id="cd00190">
    <property type="entry name" value="Tryp_SPc"/>
    <property type="match status" value="1"/>
</dbReference>
<proteinExistence type="inferred from homology"/>
<dbReference type="PROSITE" id="PS50240">
    <property type="entry name" value="TRYPSIN_DOM"/>
    <property type="match status" value="1"/>
</dbReference>
<dbReference type="Gene3D" id="2.40.10.10">
    <property type="entry name" value="Trypsin-like serine proteases"/>
    <property type="match status" value="1"/>
</dbReference>
<dbReference type="InterPro" id="IPR001314">
    <property type="entry name" value="Peptidase_S1A"/>
</dbReference>
<dbReference type="FunFam" id="2.40.10.10:FF:000028">
    <property type="entry name" value="Serine protease easter"/>
    <property type="match status" value="1"/>
</dbReference>
<dbReference type="HOGENOM" id="CLU_744461_0_0_1"/>
<dbReference type="KEGG" id="dpx:DAPPUDRAFT_97418"/>
<comment type="similarity">
    <text evidence="4">Belongs to the peptidase S1 family. CLIP subfamily.</text>
</comment>